<dbReference type="EMBL" id="JRVC01000006">
    <property type="protein sequence ID" value="KHS47815.1"/>
    <property type="molecule type" value="Genomic_DNA"/>
</dbReference>
<dbReference type="PROSITE" id="PS51257">
    <property type="entry name" value="PROKAR_LIPOPROTEIN"/>
    <property type="match status" value="1"/>
</dbReference>
<dbReference type="Proteomes" id="UP000031338">
    <property type="component" value="Unassembled WGS sequence"/>
</dbReference>
<feature type="chain" id="PRO_5002127141" description="Putative auto-transporter adhesin head GIN domain-containing protein" evidence="2">
    <location>
        <begin position="24"/>
        <end position="267"/>
    </location>
</feature>
<dbReference type="PATRIC" id="fig|48936.3.peg.1616"/>
<protein>
    <recommendedName>
        <fullName evidence="3">Putative auto-transporter adhesin head GIN domain-containing protein</fullName>
    </recommendedName>
</protein>
<reference evidence="4 5" key="1">
    <citation type="submission" date="2014-10" db="EMBL/GenBank/DDBJ databases">
        <title>Draft genome sequence of Novosphingobium subterraneum DSM 12447.</title>
        <authorList>
            <person name="Gan H.M."/>
            <person name="Gan H.Y."/>
            <person name="Savka M.A."/>
        </authorList>
    </citation>
    <scope>NUCLEOTIDE SEQUENCE [LARGE SCALE GENOMIC DNA]</scope>
    <source>
        <strain evidence="4 5">DSM 12447</strain>
    </source>
</reference>
<accession>A0A0B8ZXH8</accession>
<feature type="domain" description="Putative auto-transporter adhesin head GIN" evidence="3">
    <location>
        <begin position="49"/>
        <end position="228"/>
    </location>
</feature>
<proteinExistence type="predicted"/>
<dbReference type="Gene3D" id="2.160.20.120">
    <property type="match status" value="1"/>
</dbReference>
<sequence length="267" mass="26711">MLRNFARALAGVAVMGLATSLAGCDGGNISFNGKKGVPLADLDLSGAAPTGIALLGPDNVRITRGDKLAITVEGEGADKLRFALSEGQLGITREDWKLGQSTRAATVNVTLPALSEVVLAGSGNLTTDQLGGSDAKITVAGSGVVEARAIDAQKLGIDVVGSGKLRAAGKARELKMTVAGSGDAEMDGLTVDDVKVDVAGSGNARFASIGHVNANIMGSGEVRVFGRATCKVSAMGSGKLVCENGVTPNSDKDTAGAADASEDADGQ</sequence>
<comment type="caution">
    <text evidence="4">The sequence shown here is derived from an EMBL/GenBank/DDBJ whole genome shotgun (WGS) entry which is preliminary data.</text>
</comment>
<dbReference type="Pfam" id="PF10988">
    <property type="entry name" value="DUF2807"/>
    <property type="match status" value="1"/>
</dbReference>
<dbReference type="STRING" id="48936.NJ75_01612"/>
<dbReference type="RefSeq" id="WP_039333201.1">
    <property type="nucleotide sequence ID" value="NZ_JRVC01000006.1"/>
</dbReference>
<organism evidence="4 5">
    <name type="scientific">Novosphingobium subterraneum</name>
    <dbReference type="NCBI Taxonomy" id="48936"/>
    <lineage>
        <taxon>Bacteria</taxon>
        <taxon>Pseudomonadati</taxon>
        <taxon>Pseudomonadota</taxon>
        <taxon>Alphaproteobacteria</taxon>
        <taxon>Sphingomonadales</taxon>
        <taxon>Sphingomonadaceae</taxon>
        <taxon>Novosphingobium</taxon>
    </lineage>
</organism>
<evidence type="ECO:0000313" key="5">
    <source>
        <dbReference type="Proteomes" id="UP000031338"/>
    </source>
</evidence>
<gene>
    <name evidence="4" type="ORF">NJ75_01612</name>
</gene>
<feature type="region of interest" description="Disordered" evidence="1">
    <location>
        <begin position="243"/>
        <end position="267"/>
    </location>
</feature>
<evidence type="ECO:0000313" key="4">
    <source>
        <dbReference type="EMBL" id="KHS47815.1"/>
    </source>
</evidence>
<keyword evidence="5" id="KW-1185">Reference proteome</keyword>
<feature type="signal peptide" evidence="2">
    <location>
        <begin position="1"/>
        <end position="23"/>
    </location>
</feature>
<evidence type="ECO:0000256" key="1">
    <source>
        <dbReference type="SAM" id="MobiDB-lite"/>
    </source>
</evidence>
<evidence type="ECO:0000256" key="2">
    <source>
        <dbReference type="SAM" id="SignalP"/>
    </source>
</evidence>
<keyword evidence="2" id="KW-0732">Signal</keyword>
<evidence type="ECO:0000259" key="3">
    <source>
        <dbReference type="Pfam" id="PF10988"/>
    </source>
</evidence>
<dbReference type="InterPro" id="IPR021255">
    <property type="entry name" value="DUF2807"/>
</dbReference>
<name>A0A0B8ZXH8_9SPHN</name>
<dbReference type="AlphaFoldDB" id="A0A0B8ZXH8"/>